<evidence type="ECO:0000313" key="2">
    <source>
        <dbReference type="Proteomes" id="UP000636264"/>
    </source>
</evidence>
<reference evidence="1" key="2">
    <citation type="submission" date="2020-09" db="EMBL/GenBank/DDBJ databases">
        <authorList>
            <person name="Sun Q."/>
            <person name="Zhou Y."/>
        </authorList>
    </citation>
    <scope>NUCLEOTIDE SEQUENCE</scope>
    <source>
        <strain evidence="1">CGMCC 1.15320</strain>
    </source>
</reference>
<protein>
    <submittedName>
        <fullName evidence="1">Uncharacterized protein</fullName>
    </submittedName>
</protein>
<sequence length="166" mass="19172">MSMQWLLAKAPGFQSLPEADRAAIFNFTFLWSLFEAQVMGNFARADLICTKVDEWRNAGTLDADQYAPELTYFRQRYFANGAFTHHFPHLHLRPADQPGVVQSVLDGSNNDPRDRLLTVLMIVWRFRNNLFHGEKWAYQLHGQLLNFTHANVVLMRLLEKHGQLAA</sequence>
<dbReference type="EMBL" id="BMIF01000001">
    <property type="protein sequence ID" value="GGA51839.1"/>
    <property type="molecule type" value="Genomic_DNA"/>
</dbReference>
<keyword evidence="2" id="KW-1185">Reference proteome</keyword>
<evidence type="ECO:0000313" key="1">
    <source>
        <dbReference type="EMBL" id="GGA51839.1"/>
    </source>
</evidence>
<accession>A0A916RFJ2</accession>
<proteinExistence type="predicted"/>
<dbReference type="RefSeq" id="WP_235924371.1">
    <property type="nucleotide sequence ID" value="NZ_BMIF01000001.1"/>
</dbReference>
<organism evidence="1 2">
    <name type="scientific">Nitratireductor aestuarii</name>
    <dbReference type="NCBI Taxonomy" id="1735103"/>
    <lineage>
        <taxon>Bacteria</taxon>
        <taxon>Pseudomonadati</taxon>
        <taxon>Pseudomonadota</taxon>
        <taxon>Alphaproteobacteria</taxon>
        <taxon>Hyphomicrobiales</taxon>
        <taxon>Phyllobacteriaceae</taxon>
        <taxon>Nitratireductor</taxon>
    </lineage>
</organism>
<gene>
    <name evidence="1" type="ORF">GCM10011385_01440</name>
</gene>
<dbReference type="Proteomes" id="UP000636264">
    <property type="component" value="Unassembled WGS sequence"/>
</dbReference>
<dbReference type="AlphaFoldDB" id="A0A916RFJ2"/>
<reference evidence="1" key="1">
    <citation type="journal article" date="2014" name="Int. J. Syst. Evol. Microbiol.">
        <title>Complete genome sequence of Corynebacterium casei LMG S-19264T (=DSM 44701T), isolated from a smear-ripened cheese.</title>
        <authorList>
            <consortium name="US DOE Joint Genome Institute (JGI-PGF)"/>
            <person name="Walter F."/>
            <person name="Albersmeier A."/>
            <person name="Kalinowski J."/>
            <person name="Ruckert C."/>
        </authorList>
    </citation>
    <scope>NUCLEOTIDE SEQUENCE</scope>
    <source>
        <strain evidence="1">CGMCC 1.15320</strain>
    </source>
</reference>
<name>A0A916RFJ2_9HYPH</name>
<comment type="caution">
    <text evidence="1">The sequence shown here is derived from an EMBL/GenBank/DDBJ whole genome shotgun (WGS) entry which is preliminary data.</text>
</comment>